<proteinExistence type="predicted"/>
<dbReference type="AlphaFoldDB" id="A0A0F6SRR9"/>
<dbReference type="PATRIC" id="fig|92706.3.peg.2802"/>
<evidence type="ECO:0000313" key="1">
    <source>
        <dbReference type="EMBL" id="AKF28439.1"/>
    </source>
</evidence>
<gene>
    <name evidence="1" type="ORF">YH66_13385</name>
</gene>
<organism evidence="1 2">
    <name type="scientific">[Brevibacterium] flavum</name>
    <dbReference type="NCBI Taxonomy" id="92706"/>
    <lineage>
        <taxon>Bacteria</taxon>
        <taxon>Bacillati</taxon>
        <taxon>Actinomycetota</taxon>
        <taxon>Actinomycetes</taxon>
        <taxon>Mycobacteriales</taxon>
        <taxon>Corynebacteriaceae</taxon>
        <taxon>Corynebacterium</taxon>
    </lineage>
</organism>
<dbReference type="RefSeq" id="WP_003862999.1">
    <property type="nucleotide sequence ID" value="NZ_CP011309.1"/>
</dbReference>
<evidence type="ECO:0008006" key="3">
    <source>
        <dbReference type="Google" id="ProtNLM"/>
    </source>
</evidence>
<dbReference type="PROSITE" id="PS51257">
    <property type="entry name" value="PROKAR_LIPOPROTEIN"/>
    <property type="match status" value="1"/>
</dbReference>
<protein>
    <recommendedName>
        <fullName evidence="3">Lipoprotein LpqE</fullName>
    </recommendedName>
</protein>
<reference evidence="1 2" key="1">
    <citation type="submission" date="2015-04" db="EMBL/GenBank/DDBJ databases">
        <title>Complete Genome Sequence of Brevibacterium flavum ATCC 15168.</title>
        <authorList>
            <person name="Ahn J."/>
            <person name="Park G."/>
            <person name="Jeon W."/>
            <person name="Jang Y."/>
            <person name="Jang M."/>
            <person name="Lee H."/>
            <person name="Lee H."/>
        </authorList>
    </citation>
    <scope>NUCLEOTIDE SEQUENCE [LARGE SCALE GENOMIC DNA]</scope>
    <source>
        <strain evidence="1 2">ATCC 15168</strain>
    </source>
</reference>
<evidence type="ECO:0000313" key="2">
    <source>
        <dbReference type="Proteomes" id="UP000034037"/>
    </source>
</evidence>
<dbReference type="EMBL" id="CP011309">
    <property type="protein sequence ID" value="AKF28439.1"/>
    <property type="molecule type" value="Genomic_DNA"/>
</dbReference>
<sequence>MEDESVKSLNLAARRGALVTVAAASALALASCSAGQITQTSSQVAAVDGNQAGSANDPVLVRDVTVHLTTDGEAGVKFTAINQDTSHTSHTLESVTVDGEEVELDDAEPIERNCSLVADIQSELDLIEEPEVGCIQHVATSLDNPGFAYGGVVPVEFVFDTGAITIDATVSAPVLESGVENREVGGDTAEASNH</sequence>
<dbReference type="HOGENOM" id="CLU_089306_1_1_11"/>
<name>A0A0F6SRR9_9CORY</name>
<accession>A0A0F6SRR9</accession>
<dbReference type="Proteomes" id="UP000034037">
    <property type="component" value="Chromosome"/>
</dbReference>
<keyword evidence="2" id="KW-1185">Reference proteome</keyword>